<feature type="compositionally biased region" description="Low complexity" evidence="1">
    <location>
        <begin position="1"/>
        <end position="10"/>
    </location>
</feature>
<organism evidence="2 3">
    <name type="scientific">Centaurea solstitialis</name>
    <name type="common">yellow star-thistle</name>
    <dbReference type="NCBI Taxonomy" id="347529"/>
    <lineage>
        <taxon>Eukaryota</taxon>
        <taxon>Viridiplantae</taxon>
        <taxon>Streptophyta</taxon>
        <taxon>Embryophyta</taxon>
        <taxon>Tracheophyta</taxon>
        <taxon>Spermatophyta</taxon>
        <taxon>Magnoliopsida</taxon>
        <taxon>eudicotyledons</taxon>
        <taxon>Gunneridae</taxon>
        <taxon>Pentapetalae</taxon>
        <taxon>asterids</taxon>
        <taxon>campanulids</taxon>
        <taxon>Asterales</taxon>
        <taxon>Asteraceae</taxon>
        <taxon>Carduoideae</taxon>
        <taxon>Cardueae</taxon>
        <taxon>Centaureinae</taxon>
        <taxon>Centaurea</taxon>
    </lineage>
</organism>
<feature type="region of interest" description="Disordered" evidence="1">
    <location>
        <begin position="1"/>
        <end position="45"/>
    </location>
</feature>
<reference evidence="2" key="1">
    <citation type="submission" date="2023-03" db="EMBL/GenBank/DDBJ databases">
        <title>Chromosome-scale reference genome and RAD-based genetic map of yellow starthistle (Centaurea solstitialis) reveal putative structural variation and QTLs associated with invader traits.</title>
        <authorList>
            <person name="Reatini B."/>
            <person name="Cang F.A."/>
            <person name="Jiang Q."/>
            <person name="Mckibben M.T.W."/>
            <person name="Barker M.S."/>
            <person name="Rieseberg L.H."/>
            <person name="Dlugosch K.M."/>
        </authorList>
    </citation>
    <scope>NUCLEOTIDE SEQUENCE</scope>
    <source>
        <strain evidence="2">CAN-66</strain>
        <tissue evidence="2">Leaf</tissue>
    </source>
</reference>
<protein>
    <submittedName>
        <fullName evidence="2">Uncharacterized protein</fullName>
    </submittedName>
</protein>
<keyword evidence="3" id="KW-1185">Reference proteome</keyword>
<name>A0AA38TUC2_9ASTR</name>
<comment type="caution">
    <text evidence="2">The sequence shown here is derived from an EMBL/GenBank/DDBJ whole genome shotgun (WGS) entry which is preliminary data.</text>
</comment>
<feature type="compositionally biased region" description="Basic and acidic residues" evidence="1">
    <location>
        <begin position="36"/>
        <end position="45"/>
    </location>
</feature>
<evidence type="ECO:0000256" key="1">
    <source>
        <dbReference type="SAM" id="MobiDB-lite"/>
    </source>
</evidence>
<feature type="compositionally biased region" description="Basic and acidic residues" evidence="1">
    <location>
        <begin position="11"/>
        <end position="22"/>
    </location>
</feature>
<proteinExistence type="predicted"/>
<evidence type="ECO:0000313" key="3">
    <source>
        <dbReference type="Proteomes" id="UP001172457"/>
    </source>
</evidence>
<dbReference type="EMBL" id="JARYMX010000003">
    <property type="protein sequence ID" value="KAJ9557772.1"/>
    <property type="molecule type" value="Genomic_DNA"/>
</dbReference>
<gene>
    <name evidence="2" type="ORF">OSB04_012386</name>
</gene>
<dbReference type="AlphaFoldDB" id="A0AA38TUC2"/>
<accession>A0AA38TUC2</accession>
<dbReference type="Proteomes" id="UP001172457">
    <property type="component" value="Chromosome 3"/>
</dbReference>
<sequence>MDTMETSKSSPVEKPKSEKKPISGDGMNNGKGSATTEERGWKPWSLHDHPPLKSFIFIGVVKSQKSNIKISALKMRRAFVKSCGSIRSALRQHSWR</sequence>
<evidence type="ECO:0000313" key="2">
    <source>
        <dbReference type="EMBL" id="KAJ9557772.1"/>
    </source>
</evidence>